<dbReference type="AlphaFoldDB" id="A0AB35FUY0"/>
<sequence>MNEKILIEKMEEGYLFYLKDGIIKNVKIPIYGKLTLVYQDGKLRYIEKAETIK</sequence>
<evidence type="ECO:0000313" key="2">
    <source>
        <dbReference type="Proteomes" id="UP000826921"/>
    </source>
</evidence>
<accession>A0AB35FUY0</accession>
<name>A0AB35FUY0_STRGN</name>
<dbReference type="EMBL" id="JAHZQA010000006">
    <property type="protein sequence ID" value="MBZ2128031.1"/>
    <property type="molecule type" value="Genomic_DNA"/>
</dbReference>
<reference evidence="1" key="1">
    <citation type="submission" date="2021-07" db="EMBL/GenBank/DDBJ databases">
        <title>Occurrence of streptococci in the human mouth that bind to a non-human glycan.</title>
        <authorList>
            <person name="Cross B."/>
            <person name="Thamadilok S."/>
            <person name="Bensing B."/>
            <person name="Sasmal A."/>
            <person name="Khedri Z."/>
            <person name="Deng L."/>
            <person name="Yu H."/>
            <person name="Mehta A."/>
            <person name="Aluvathingal J."/>
            <person name="Nadendla S."/>
            <person name="Vickerman M."/>
            <person name="Chen X."/>
            <person name="Dewhirst F."/>
            <person name="Gill A."/>
            <person name="Lettrichova I."/>
            <person name="Diaz S."/>
            <person name="Gill S."/>
            <person name="Tettelin H."/>
            <person name="Iverson T."/>
            <person name="Sullam P."/>
            <person name="Varki A."/>
            <person name="Ruhl S."/>
        </authorList>
    </citation>
    <scope>NUCLEOTIDE SEQUENCE</scope>
    <source>
        <strain evidence="1">SK9</strain>
    </source>
</reference>
<dbReference type="Proteomes" id="UP000826921">
    <property type="component" value="Unassembled WGS sequence"/>
</dbReference>
<proteinExistence type="predicted"/>
<gene>
    <name evidence="1" type="ORF">K1I74_08190</name>
</gene>
<comment type="caution">
    <text evidence="1">The sequence shown here is derived from an EMBL/GenBank/DDBJ whole genome shotgun (WGS) entry which is preliminary data.</text>
</comment>
<dbReference type="RefSeq" id="WP_185758160.1">
    <property type="nucleotide sequence ID" value="NZ_JAHZQA010000006.1"/>
</dbReference>
<organism evidence="1 2">
    <name type="scientific">Streptococcus gordonii</name>
    <dbReference type="NCBI Taxonomy" id="1302"/>
    <lineage>
        <taxon>Bacteria</taxon>
        <taxon>Bacillati</taxon>
        <taxon>Bacillota</taxon>
        <taxon>Bacilli</taxon>
        <taxon>Lactobacillales</taxon>
        <taxon>Streptococcaceae</taxon>
        <taxon>Streptococcus</taxon>
    </lineage>
</organism>
<evidence type="ECO:0000313" key="1">
    <source>
        <dbReference type="EMBL" id="MBZ2128031.1"/>
    </source>
</evidence>
<protein>
    <recommendedName>
        <fullName evidence="3">DUF2292 domain-containing protein</fullName>
    </recommendedName>
</protein>
<evidence type="ECO:0008006" key="3">
    <source>
        <dbReference type="Google" id="ProtNLM"/>
    </source>
</evidence>